<organism evidence="1 2">
    <name type="scientific">Candidatus Pullilachnospira stercoravium</name>
    <dbReference type="NCBI Taxonomy" id="2840913"/>
    <lineage>
        <taxon>Bacteria</taxon>
        <taxon>Bacillati</taxon>
        <taxon>Bacillota</taxon>
        <taxon>Clostridia</taxon>
        <taxon>Lachnospirales</taxon>
        <taxon>Lachnospiraceae</taxon>
        <taxon>Lachnospiraceae incertae sedis</taxon>
        <taxon>Candidatus Pullilachnospira</taxon>
    </lineage>
</organism>
<accession>A0A9D1NV33</accession>
<dbReference type="Proteomes" id="UP000886723">
    <property type="component" value="Unassembled WGS sequence"/>
</dbReference>
<dbReference type="AlphaFoldDB" id="A0A9D1NV33"/>
<sequence length="156" mass="18180">MTRTEKLNMLFGEDYELIDLFPRAEGEGCQDFINQAEQYFLQDGQLSQFCDRAVTLVLKLLCYYPFEMFVQEYIPFRSPRSGWLKDKRCEMVARIIRKVIMKKKGQVDILLGKENTIVSIVGGTLSIAVYHPSESVSSLLDRLTEAEGLYRRRYFI</sequence>
<reference evidence="1" key="1">
    <citation type="submission" date="2020-10" db="EMBL/GenBank/DDBJ databases">
        <authorList>
            <person name="Gilroy R."/>
        </authorList>
    </citation>
    <scope>NUCLEOTIDE SEQUENCE</scope>
    <source>
        <strain evidence="1">ChiBcec2-4451</strain>
    </source>
</reference>
<name>A0A9D1NV33_9FIRM</name>
<evidence type="ECO:0000313" key="1">
    <source>
        <dbReference type="EMBL" id="HIV13519.1"/>
    </source>
</evidence>
<comment type="caution">
    <text evidence="1">The sequence shown here is derived from an EMBL/GenBank/DDBJ whole genome shotgun (WGS) entry which is preliminary data.</text>
</comment>
<reference evidence="1" key="2">
    <citation type="journal article" date="2021" name="PeerJ">
        <title>Extensive microbial diversity within the chicken gut microbiome revealed by metagenomics and culture.</title>
        <authorList>
            <person name="Gilroy R."/>
            <person name="Ravi A."/>
            <person name="Getino M."/>
            <person name="Pursley I."/>
            <person name="Horton D.L."/>
            <person name="Alikhan N.F."/>
            <person name="Baker D."/>
            <person name="Gharbi K."/>
            <person name="Hall N."/>
            <person name="Watson M."/>
            <person name="Adriaenssens E.M."/>
            <person name="Foster-Nyarko E."/>
            <person name="Jarju S."/>
            <person name="Secka A."/>
            <person name="Antonio M."/>
            <person name="Oren A."/>
            <person name="Chaudhuri R.R."/>
            <person name="La Ragione R."/>
            <person name="Hildebrand F."/>
            <person name="Pallen M.J."/>
        </authorList>
    </citation>
    <scope>NUCLEOTIDE SEQUENCE</scope>
    <source>
        <strain evidence="1">ChiBcec2-4451</strain>
    </source>
</reference>
<evidence type="ECO:0000313" key="2">
    <source>
        <dbReference type="Proteomes" id="UP000886723"/>
    </source>
</evidence>
<dbReference type="EMBL" id="DVON01000214">
    <property type="protein sequence ID" value="HIV13519.1"/>
    <property type="molecule type" value="Genomic_DNA"/>
</dbReference>
<protein>
    <submittedName>
        <fullName evidence="1">Uncharacterized protein</fullName>
    </submittedName>
</protein>
<gene>
    <name evidence="1" type="ORF">IAA63_10325</name>
</gene>
<proteinExistence type="predicted"/>